<gene>
    <name evidence="1" type="ORF">ShirakiTB12_27440</name>
</gene>
<reference evidence="1" key="1">
    <citation type="journal article" date="2024" name="Appl Microbiol">
        <title>Effect of kuratsuki Bacillus and Priestia on Taste of Sake.</title>
        <authorList>
            <person name="Kobayashi K."/>
            <person name="Nishida H."/>
        </authorList>
    </citation>
    <scope>NUCLEOTIDE SEQUENCE</scope>
    <source>
        <strain evidence="1">B-12</strain>
    </source>
</reference>
<evidence type="ECO:0000313" key="1">
    <source>
        <dbReference type="EMBL" id="GMG74276.1"/>
    </source>
</evidence>
<sequence>MLVAAFMLGGSLNKQQRRERMKLNDAVFGELEFNTYDWI</sequence>
<proteinExistence type="predicted"/>
<dbReference type="AlphaFoldDB" id="A0AAX6BKF4"/>
<dbReference type="Proteomes" id="UP001165240">
    <property type="component" value="Unassembled WGS sequence"/>
</dbReference>
<accession>A0AAX6BKF4</accession>
<organism evidence="1 2">
    <name type="scientific">Priestia megaterium</name>
    <name type="common">Bacillus megaterium</name>
    <dbReference type="NCBI Taxonomy" id="1404"/>
    <lineage>
        <taxon>Bacteria</taxon>
        <taxon>Bacillati</taxon>
        <taxon>Bacillota</taxon>
        <taxon>Bacilli</taxon>
        <taxon>Bacillales</taxon>
        <taxon>Bacillaceae</taxon>
        <taxon>Priestia</taxon>
    </lineage>
</organism>
<name>A0AAX6BKF4_PRIMG</name>
<protein>
    <submittedName>
        <fullName evidence="1">Uncharacterized protein</fullName>
    </submittedName>
</protein>
<comment type="caution">
    <text evidence="1">The sequence shown here is derived from an EMBL/GenBank/DDBJ whole genome shotgun (WGS) entry which is preliminary data.</text>
</comment>
<dbReference type="EMBL" id="BSYK01000001">
    <property type="protein sequence ID" value="GMG74276.1"/>
    <property type="molecule type" value="Genomic_DNA"/>
</dbReference>
<evidence type="ECO:0000313" key="2">
    <source>
        <dbReference type="Proteomes" id="UP001165240"/>
    </source>
</evidence>